<keyword evidence="2" id="KW-1185">Reference proteome</keyword>
<comment type="caution">
    <text evidence="1">The sequence shown here is derived from an EMBL/GenBank/DDBJ whole genome shotgun (WGS) entry which is preliminary data.</text>
</comment>
<name>A0A9D4MBK5_DREPO</name>
<protein>
    <submittedName>
        <fullName evidence="1">Uncharacterized protein</fullName>
    </submittedName>
</protein>
<sequence length="212" mass="23712">MRLFPRPLSEEQELSPGRDLCTLTSRCLPGHFRTNKMHADQPSTAHSGRTRSARACSLLAFISYASFPSERRTLTSRRLSYLTGARLTSPFISYASFPQDSFGRTRCTLTSRRLPCTLTSRCPACRADLDRSQSGRQPFLGITLCIPIRDVIEHTTRNNFKPRAENQINPTSSRREFSVHNVASGASCAKYDVVYVPDKKPTGEITLGVSEH</sequence>
<proteinExistence type="predicted"/>
<dbReference type="AlphaFoldDB" id="A0A9D4MBK5"/>
<organism evidence="1 2">
    <name type="scientific">Dreissena polymorpha</name>
    <name type="common">Zebra mussel</name>
    <name type="synonym">Mytilus polymorpha</name>
    <dbReference type="NCBI Taxonomy" id="45954"/>
    <lineage>
        <taxon>Eukaryota</taxon>
        <taxon>Metazoa</taxon>
        <taxon>Spiralia</taxon>
        <taxon>Lophotrochozoa</taxon>
        <taxon>Mollusca</taxon>
        <taxon>Bivalvia</taxon>
        <taxon>Autobranchia</taxon>
        <taxon>Heteroconchia</taxon>
        <taxon>Euheterodonta</taxon>
        <taxon>Imparidentia</taxon>
        <taxon>Neoheterodontei</taxon>
        <taxon>Myida</taxon>
        <taxon>Dreissenoidea</taxon>
        <taxon>Dreissenidae</taxon>
        <taxon>Dreissena</taxon>
    </lineage>
</organism>
<dbReference type="EMBL" id="JAIWYP010000002">
    <property type="protein sequence ID" value="KAH3873244.1"/>
    <property type="molecule type" value="Genomic_DNA"/>
</dbReference>
<reference evidence="1" key="2">
    <citation type="submission" date="2020-11" db="EMBL/GenBank/DDBJ databases">
        <authorList>
            <person name="McCartney M.A."/>
            <person name="Auch B."/>
            <person name="Kono T."/>
            <person name="Mallez S."/>
            <person name="Becker A."/>
            <person name="Gohl D.M."/>
            <person name="Silverstein K.A.T."/>
            <person name="Koren S."/>
            <person name="Bechman K.B."/>
            <person name="Herman A."/>
            <person name="Abrahante J.E."/>
            <person name="Garbe J."/>
        </authorList>
    </citation>
    <scope>NUCLEOTIDE SEQUENCE</scope>
    <source>
        <strain evidence="1">Duluth1</strain>
        <tissue evidence="1">Whole animal</tissue>
    </source>
</reference>
<gene>
    <name evidence="1" type="ORF">DPMN_036473</name>
</gene>
<dbReference type="Proteomes" id="UP000828390">
    <property type="component" value="Unassembled WGS sequence"/>
</dbReference>
<accession>A0A9D4MBK5</accession>
<evidence type="ECO:0000313" key="2">
    <source>
        <dbReference type="Proteomes" id="UP000828390"/>
    </source>
</evidence>
<reference evidence="1" key="1">
    <citation type="journal article" date="2019" name="bioRxiv">
        <title>The Genome of the Zebra Mussel, Dreissena polymorpha: A Resource for Invasive Species Research.</title>
        <authorList>
            <person name="McCartney M.A."/>
            <person name="Auch B."/>
            <person name="Kono T."/>
            <person name="Mallez S."/>
            <person name="Zhang Y."/>
            <person name="Obille A."/>
            <person name="Becker A."/>
            <person name="Abrahante J.E."/>
            <person name="Garbe J."/>
            <person name="Badalamenti J.P."/>
            <person name="Herman A."/>
            <person name="Mangelson H."/>
            <person name="Liachko I."/>
            <person name="Sullivan S."/>
            <person name="Sone E.D."/>
            <person name="Koren S."/>
            <person name="Silverstein K.A.T."/>
            <person name="Beckman K.B."/>
            <person name="Gohl D.M."/>
        </authorList>
    </citation>
    <scope>NUCLEOTIDE SEQUENCE</scope>
    <source>
        <strain evidence="1">Duluth1</strain>
        <tissue evidence="1">Whole animal</tissue>
    </source>
</reference>
<evidence type="ECO:0000313" key="1">
    <source>
        <dbReference type="EMBL" id="KAH3873244.1"/>
    </source>
</evidence>